<keyword evidence="1" id="KW-1133">Transmembrane helix</keyword>
<name>D1C9U7_SPHTD</name>
<dbReference type="eggNOG" id="ENOG5030THC">
    <property type="taxonomic scope" value="Bacteria"/>
</dbReference>
<dbReference type="RefSeq" id="WP_012873625.1">
    <property type="nucleotide sequence ID" value="NC_013524.1"/>
</dbReference>
<feature type="transmembrane region" description="Helical" evidence="1">
    <location>
        <begin position="25"/>
        <end position="46"/>
    </location>
</feature>
<evidence type="ECO:0000313" key="2">
    <source>
        <dbReference type="EMBL" id="ACZ40590.1"/>
    </source>
</evidence>
<keyword evidence="1" id="KW-0812">Transmembrane</keyword>
<dbReference type="HOGENOM" id="CLU_202934_1_0_0"/>
<accession>D1C9U7</accession>
<gene>
    <name evidence="2" type="ordered locus">Sthe_3190</name>
</gene>
<sequence>MAHDDPSQTPSRERPPWPQVLLDDLFLLLLAGLVVPTLTYIVWGLISLANVPLFGE</sequence>
<evidence type="ECO:0000313" key="3">
    <source>
        <dbReference type="Proteomes" id="UP000002027"/>
    </source>
</evidence>
<dbReference type="Proteomes" id="UP000002027">
    <property type="component" value="Chromosome 2"/>
</dbReference>
<dbReference type="InParanoid" id="D1C9U7"/>
<reference evidence="2 3" key="2">
    <citation type="journal article" date="2010" name="Stand. Genomic Sci.">
        <title>Complete genome sequence of Desulfohalobium retbaense type strain (HR(100)).</title>
        <authorList>
            <person name="Spring S."/>
            <person name="Nolan M."/>
            <person name="Lapidus A."/>
            <person name="Glavina Del Rio T."/>
            <person name="Copeland A."/>
            <person name="Tice H."/>
            <person name="Cheng J.F."/>
            <person name="Lucas S."/>
            <person name="Land M."/>
            <person name="Chen F."/>
            <person name="Bruce D."/>
            <person name="Goodwin L."/>
            <person name="Pitluck S."/>
            <person name="Ivanova N."/>
            <person name="Mavromatis K."/>
            <person name="Mikhailova N."/>
            <person name="Pati A."/>
            <person name="Chen A."/>
            <person name="Palaniappan K."/>
            <person name="Hauser L."/>
            <person name="Chang Y.J."/>
            <person name="Jeffries C.D."/>
            <person name="Munk C."/>
            <person name="Kiss H."/>
            <person name="Chain P."/>
            <person name="Han C."/>
            <person name="Brettin T."/>
            <person name="Detter J.C."/>
            <person name="Schuler E."/>
            <person name="Goker M."/>
            <person name="Rohde M."/>
            <person name="Bristow J."/>
            <person name="Eisen J.A."/>
            <person name="Markowitz V."/>
            <person name="Hugenholtz P."/>
            <person name="Kyrpides N.C."/>
            <person name="Klenk H.P."/>
        </authorList>
    </citation>
    <scope>NUCLEOTIDE SEQUENCE [LARGE SCALE GENOMIC DNA]</scope>
    <source>
        <strain evidence="3">ATCC 49802 / DSM 20745 / S 6022</strain>
    </source>
</reference>
<dbReference type="KEGG" id="sti:Sthe_3190"/>
<keyword evidence="3" id="KW-1185">Reference proteome</keyword>
<evidence type="ECO:0000256" key="1">
    <source>
        <dbReference type="SAM" id="Phobius"/>
    </source>
</evidence>
<dbReference type="EMBL" id="CP001824">
    <property type="protein sequence ID" value="ACZ40590.1"/>
    <property type="molecule type" value="Genomic_DNA"/>
</dbReference>
<reference evidence="3" key="1">
    <citation type="submission" date="2009-11" db="EMBL/GenBank/DDBJ databases">
        <title>The complete chromosome 2 of Sphaerobacter thermophilus DSM 20745.</title>
        <authorList>
            <person name="Lucas S."/>
            <person name="Copeland A."/>
            <person name="Lapidus A."/>
            <person name="Glavina del Rio T."/>
            <person name="Dalin E."/>
            <person name="Tice H."/>
            <person name="Bruce D."/>
            <person name="Goodwin L."/>
            <person name="Pitluck S."/>
            <person name="Kyrpides N."/>
            <person name="Mavromatis K."/>
            <person name="Ivanova N."/>
            <person name="Mikhailova N."/>
            <person name="LaButti K.M."/>
            <person name="Clum A."/>
            <person name="Sun H.I."/>
            <person name="Brettin T."/>
            <person name="Detter J.C."/>
            <person name="Han C."/>
            <person name="Larimer F."/>
            <person name="Land M."/>
            <person name="Hauser L."/>
            <person name="Markowitz V."/>
            <person name="Cheng J.F."/>
            <person name="Hugenholtz P."/>
            <person name="Woyke T."/>
            <person name="Wu D."/>
            <person name="Steenblock K."/>
            <person name="Schneider S."/>
            <person name="Pukall R."/>
            <person name="Goeker M."/>
            <person name="Klenk H.P."/>
            <person name="Eisen J.A."/>
        </authorList>
    </citation>
    <scope>NUCLEOTIDE SEQUENCE [LARGE SCALE GENOMIC DNA]</scope>
    <source>
        <strain evidence="3">ATCC 49802 / DSM 20745 / S 6022</strain>
    </source>
</reference>
<dbReference type="AlphaFoldDB" id="D1C9U7"/>
<dbReference type="STRING" id="479434.Sthe_3190"/>
<protein>
    <submittedName>
        <fullName evidence="2">Uncharacterized protein</fullName>
    </submittedName>
</protein>
<proteinExistence type="predicted"/>
<keyword evidence="1" id="KW-0472">Membrane</keyword>
<organism evidence="2 3">
    <name type="scientific">Sphaerobacter thermophilus (strain ATCC 49802 / DSM 20745 / KCCM 41009 / NCIMB 13125 / S 6022)</name>
    <dbReference type="NCBI Taxonomy" id="479434"/>
    <lineage>
        <taxon>Bacteria</taxon>
        <taxon>Pseudomonadati</taxon>
        <taxon>Thermomicrobiota</taxon>
        <taxon>Thermomicrobia</taxon>
        <taxon>Sphaerobacterales</taxon>
        <taxon>Sphaerobacterineae</taxon>
        <taxon>Sphaerobacteraceae</taxon>
        <taxon>Sphaerobacter</taxon>
    </lineage>
</organism>